<dbReference type="EMBL" id="WOAD01000024">
    <property type="protein sequence ID" value="MUI37950.1"/>
    <property type="molecule type" value="Genomic_DNA"/>
</dbReference>
<feature type="region of interest" description="Disordered" evidence="1">
    <location>
        <begin position="369"/>
        <end position="404"/>
    </location>
</feature>
<proteinExistence type="predicted"/>
<organism evidence="3 4">
    <name type="scientific">Pseudomonas aeruginosa</name>
    <dbReference type="NCBI Taxonomy" id="287"/>
    <lineage>
        <taxon>Bacteria</taxon>
        <taxon>Pseudomonadati</taxon>
        <taxon>Pseudomonadota</taxon>
        <taxon>Gammaproteobacteria</taxon>
        <taxon>Pseudomonadales</taxon>
        <taxon>Pseudomonadaceae</taxon>
        <taxon>Pseudomonas</taxon>
    </lineage>
</organism>
<dbReference type="InterPro" id="IPR027417">
    <property type="entry name" value="P-loop_NTPase"/>
</dbReference>
<dbReference type="RefSeq" id="WP_033971075.1">
    <property type="nucleotide sequence ID" value="NZ_JACXLF010000001.1"/>
</dbReference>
<dbReference type="SUPFAM" id="SSF56747">
    <property type="entry name" value="Prim-pol domain"/>
    <property type="match status" value="1"/>
</dbReference>
<evidence type="ECO:0000256" key="1">
    <source>
        <dbReference type="SAM" id="MobiDB-lite"/>
    </source>
</evidence>
<reference evidence="3 4" key="1">
    <citation type="submission" date="2019-11" db="EMBL/GenBank/DDBJ databases">
        <title>Genomes of ocular Pseudomonas aeruginosa isolates.</title>
        <authorList>
            <person name="Khan M."/>
            <person name="Rice S.A."/>
            <person name="Willcox M.D.P."/>
            <person name="Stapleton F."/>
        </authorList>
    </citation>
    <scope>NUCLEOTIDE SEQUENCE [LARGE SCALE GENOMIC DNA]</scope>
    <source>
        <strain evidence="3 4">PA221</strain>
    </source>
</reference>
<comment type="caution">
    <text evidence="3">The sequence shown here is derived from an EMBL/GenBank/DDBJ whole genome shotgun (WGS) entry which is preliminary data.</text>
</comment>
<dbReference type="SMART" id="SM00943">
    <property type="entry name" value="Prim-Pol"/>
    <property type="match status" value="1"/>
</dbReference>
<accession>A0A844NQP5</accession>
<feature type="domain" description="DNA primase/polymerase bifunctional N-terminal" evidence="2">
    <location>
        <begin position="13"/>
        <end position="218"/>
    </location>
</feature>
<sequence length="912" mass="101817">MRPGEDSLRSEWARWYVEQGIALVVIEPGNKIPKGKAWQRPGGYYTDAAQAEAFWSKHPKHNMGAVLGPSRVCSLDVDDVPSTRQVLWDCLGLDLDALPVAYPTVVGNPERFRILFQVPDGVELSRHSLSWPNEKDPDGSKFKLAQAAILAAKEKGDAEQQTKMQVLADSLKRFTVFELRAGLVQDVLPPSIHPGTGRPYTWRNPPKGEGLPVLPDNLLNIWKNWDIFKRDAEAACPWAPVQKPKKVTKPKWLAPAGSAGSVIDAFNRAHDVEALLEAHGYLKRGKKWLCPQSSTGLPGVTVSEGRVYSHHSSDPLANGHQNDAFDVFCILDHNGNQGEAVKAAARLLGIERESRAPSVREALEQFDQMLSGDEPPPSPAKQLPRSPSVEDVDADGDAAGDRGAGEGLTLAKALRRYALVEGTTHVWDIDKAMKMKKTAFVALVGQKVFKEWSEVTDEKKKKRISEEQVKEIERARSMAGKAVGPMSMPPAVRYVYIDGTKDVWDLAKKRRVPEGAVKMALGDAYSLWLNSPERRVVDVADIVFDPTMTCDTKTCINTFEGLPLEPKRDDAACENLRWLIAFLCNHAEDSMQWLVRWLAYPLQHTGAKMDTAVLMHSTMEGSGKSLLFSVVMGRLYGQYSATVGQTQLEGNFNAWQSGKLWAVFEEVVSRDQRYNQVGKIKQLITGQTVRIESKFVNGWEEASHMNAVFLSNEIMPWPISEGDRRFLVMWPEEKLPEARQKAIKHELANGGVEALYAWLLAQDLGDFDPQTKPPSTPARERLVALSRSTWQTFVHLWRIGELGHGLWGACMSKDLYALFLEWCQQNKEHSISHTKFSLFISTASIEKTRPIPWTDGSNRRFAAFFFPEDPESFLPPSPSSAALGAHVVEWRARAKLAGWNVDSWDHVKGHTT</sequence>
<evidence type="ECO:0000259" key="2">
    <source>
        <dbReference type="SMART" id="SM00943"/>
    </source>
</evidence>
<dbReference type="Gene3D" id="3.40.50.300">
    <property type="entry name" value="P-loop containing nucleotide triphosphate hydrolases"/>
    <property type="match status" value="1"/>
</dbReference>
<name>A0A844NQP5_PSEAI</name>
<dbReference type="Pfam" id="PF19263">
    <property type="entry name" value="DUF5906"/>
    <property type="match status" value="1"/>
</dbReference>
<dbReference type="InterPro" id="IPR015330">
    <property type="entry name" value="DNA_primase/pol_bifunc_N"/>
</dbReference>
<evidence type="ECO:0000313" key="3">
    <source>
        <dbReference type="EMBL" id="MUI37950.1"/>
    </source>
</evidence>
<dbReference type="AlphaFoldDB" id="A0A844NQP5"/>
<protein>
    <submittedName>
        <fullName evidence="3">DNA primase</fullName>
    </submittedName>
</protein>
<gene>
    <name evidence="3" type="ORF">GNQ48_23375</name>
</gene>
<evidence type="ECO:0000313" key="4">
    <source>
        <dbReference type="Proteomes" id="UP000433532"/>
    </source>
</evidence>
<dbReference type="InterPro" id="IPR045455">
    <property type="entry name" value="NrS-1_pol-like_helicase"/>
</dbReference>
<dbReference type="Proteomes" id="UP000433532">
    <property type="component" value="Unassembled WGS sequence"/>
</dbReference>
<dbReference type="Pfam" id="PF09250">
    <property type="entry name" value="Prim-Pol"/>
    <property type="match status" value="1"/>
</dbReference>